<protein>
    <submittedName>
        <fullName evidence="1">Uncharacterized protein</fullName>
    </submittedName>
</protein>
<comment type="caution">
    <text evidence="1">The sequence shown here is derived from an EMBL/GenBank/DDBJ whole genome shotgun (WGS) entry which is preliminary data.</text>
</comment>
<reference evidence="1 2" key="1">
    <citation type="journal article" date="2024" name="Plant Biotechnol. J.">
        <title>Genome and CRISPR/Cas9 system of a widespread forest tree (Populus alba) in the world.</title>
        <authorList>
            <person name="Liu Y.J."/>
            <person name="Jiang P.F."/>
            <person name="Han X.M."/>
            <person name="Li X.Y."/>
            <person name="Wang H.M."/>
            <person name="Wang Y.J."/>
            <person name="Wang X.X."/>
            <person name="Zeng Q.Y."/>
        </authorList>
    </citation>
    <scope>NUCLEOTIDE SEQUENCE [LARGE SCALE GENOMIC DNA]</scope>
    <source>
        <strain evidence="2">cv. PAL-ZL1</strain>
    </source>
</reference>
<gene>
    <name evidence="1" type="ORF">D5086_018282</name>
</gene>
<accession>A0ACC4BQL3</accession>
<organism evidence="1 2">
    <name type="scientific">Populus alba</name>
    <name type="common">White poplar</name>
    <dbReference type="NCBI Taxonomy" id="43335"/>
    <lineage>
        <taxon>Eukaryota</taxon>
        <taxon>Viridiplantae</taxon>
        <taxon>Streptophyta</taxon>
        <taxon>Embryophyta</taxon>
        <taxon>Tracheophyta</taxon>
        <taxon>Spermatophyta</taxon>
        <taxon>Magnoliopsida</taxon>
        <taxon>eudicotyledons</taxon>
        <taxon>Gunneridae</taxon>
        <taxon>Pentapetalae</taxon>
        <taxon>rosids</taxon>
        <taxon>fabids</taxon>
        <taxon>Malpighiales</taxon>
        <taxon>Salicaceae</taxon>
        <taxon>Saliceae</taxon>
        <taxon>Populus</taxon>
    </lineage>
</organism>
<keyword evidence="2" id="KW-1185">Reference proteome</keyword>
<evidence type="ECO:0000313" key="1">
    <source>
        <dbReference type="EMBL" id="KAL3580447.1"/>
    </source>
</evidence>
<dbReference type="EMBL" id="RCHU02000009">
    <property type="protein sequence ID" value="KAL3580447.1"/>
    <property type="molecule type" value="Genomic_DNA"/>
</dbReference>
<sequence length="1719" mass="192050">MEDEEWVLVRRTTEKDWWSSSFMDDDDNGENSRSLKITFNGPAKHWTDAIPIGNGRLGAMIWGGVALETLQLNEDTLWTGTPGNYTNPHAPEALSVVRKLVDNGQYAEATTAAEKLSHDPSDVYQLLGDIKLEFDSSHLKYVEKSYHRELDLDTATARVKYSVGDVEYTREYFASNPNQVIATKISGSKSGSVSFTVYLDSKMHHYSYVKGENQIIMEGSCPGKRIPPKLNADGNPKGIQFTAILNLQISNSRGVVHVLDGRKLKVEGSDWAILLLVSSSSFDGPFTKPIDSKKDPTSDSLSALKSINNLSYTDLYARHLDDYQSLFHRVSLQLSKSSKRVSGNGPLHMKKHMANNNDLFFKRSEDDTVSTAERVKSFKTDEDPSLVELLFQYGRYLLISCSRPGTQVANLQGIWNKDIEPPWDGAQHLNINLQMNYWPALPCNLKECQDPLFEYISSLSINGSKTAKVNYEAKGWVAHQVSDIWAKTSPDRGQAVWALWPMGGAWLCTHLWEHYTYTMDKDFLKNKAYPLLEGCSLFLLDWLIEGRGGYLETNPSTSPEHMFIDPDGKPASVSYSSTMDMSIIKEVFSAIISAAEILGKNEDGIVQKVREAQPRLLPTRIARDGSIMEWAVDFEDPEIHHRHVSHLFGLFPGHTITVEKTSDLCKAADYTLYKRGEEGPGWSTVWKTALWARLHNSEHAYRMVKHLFDLVDPDHESNYEGGLYGNLFTSHPPFQIDANFGFSAAIAEMLVQSTVKDLYLLPALPRNKWANGCVKGLKARGGVTVNVCWKEGDLHEEYEGWVLLQLATKKDWWNPSLMEDNSGEGPRPLKVTFSGPAKHWTDAIPIGYGRLGAMIWGGVASETLQLNEDTLWTGTPIDYTNPDAPEALADVRNLVDSGEFAEASDAAAKLSGTNANVYQLLGDIKLEFDGYLMCSEETYYRELDLDTATARVKYSVGDVEFTREHFASYPDQVIVTKIAGSKEGSVSFTVSLDSKLDHHCYITDESQIVMEGRCPGKRIPPKVKANDDPKGILFAAVLGLQISDGAGLMSVLDGGKLKVEGANWVVLHMVASSSFEGPFTKPSESEKDPTSVSLRALKSIKNQSYSELYSRHLDDYQNLFHRVSMQLCKGSDKNIGDRSLEIKNLMPSGKRCVEGNKDVVPTVDRIRSFQSDEDPSLVELLFQFGRYLLISSSRPGTQVANLQGIWNKDLEPMWDSAPHLNINLEMNYWPSLPCNLSECQEPLFEFIKSLSINGCKTAQVNYKTSGWVVHHKSDIWAKPSADKGEVVWAIWPMGGAWLCTHLWEHYSYTMDEDFLRNKAYPLLEGCASFLLDWLIEGHGGYLETNPSTSPEHMFIAPDGKYASVSYSSTMDMALIKEVFSAIISASEVLGRNEDAFVQKVHQAQPRLYPTKIDEEGCIMEWAQDFKDPDVHHRHLSHLFGLFPGHSITIDKNPELCEAAENSLYKRGEDGPGWSTTWKIALWAHLHNSDHSYRMVKQLIKLVDPDHEVAFEGGLYSNLFAAHPPFQIDANFGFTAGVSEMLVQSSIKDLYLLPALPRDKWANGCVKGLKARGGLTVSICWKEGDLHEVGVWLKDGSSSLHRIHYRGTTVTVNLSCRKIYTFNTQLDGGSLSRSLMSAARAPLPRSSAPLPRLRPPPSSAPRLQSRRLSFAPSRNLGELGCMQSFLPLVSAGNLTSRLNANLRAFCELSHGTFCRSCPDR</sequence>
<dbReference type="Proteomes" id="UP000309997">
    <property type="component" value="Unassembled WGS sequence"/>
</dbReference>
<name>A0ACC4BQL3_POPAL</name>
<proteinExistence type="predicted"/>
<evidence type="ECO:0000313" key="2">
    <source>
        <dbReference type="Proteomes" id="UP000309997"/>
    </source>
</evidence>